<organism evidence="8 9">
    <name type="scientific">Candidatus Pseudogracilibacillus intestinigallinarum</name>
    <dbReference type="NCBI Taxonomy" id="2838742"/>
    <lineage>
        <taxon>Bacteria</taxon>
        <taxon>Bacillati</taxon>
        <taxon>Bacillota</taxon>
        <taxon>Bacilli</taxon>
        <taxon>Bacillales</taxon>
        <taxon>Bacillaceae</taxon>
        <taxon>Pseudogracilibacillus</taxon>
    </lineage>
</organism>
<keyword evidence="3 6" id="KW-0812">Transmembrane</keyword>
<dbReference type="InterPro" id="IPR052714">
    <property type="entry name" value="MFS_Exporter"/>
</dbReference>
<feature type="transmembrane region" description="Helical" evidence="6">
    <location>
        <begin position="148"/>
        <end position="174"/>
    </location>
</feature>
<feature type="transmembrane region" description="Helical" evidence="6">
    <location>
        <begin position="90"/>
        <end position="107"/>
    </location>
</feature>
<evidence type="ECO:0000313" key="8">
    <source>
        <dbReference type="EMBL" id="HIV74500.1"/>
    </source>
</evidence>
<name>A0A9D1TJS4_9BACI</name>
<dbReference type="EMBL" id="DXHX01000079">
    <property type="protein sequence ID" value="HIV74500.1"/>
    <property type="molecule type" value="Genomic_DNA"/>
</dbReference>
<feature type="transmembrane region" description="Helical" evidence="6">
    <location>
        <begin position="309"/>
        <end position="326"/>
    </location>
</feature>
<feature type="transmembrane region" description="Helical" evidence="6">
    <location>
        <begin position="180"/>
        <end position="202"/>
    </location>
</feature>
<evidence type="ECO:0000256" key="2">
    <source>
        <dbReference type="ARBA" id="ARBA00022448"/>
    </source>
</evidence>
<dbReference type="Proteomes" id="UP000823937">
    <property type="component" value="Unassembled WGS sequence"/>
</dbReference>
<dbReference type="InterPro" id="IPR020846">
    <property type="entry name" value="MFS_dom"/>
</dbReference>
<feature type="transmembrane region" description="Helical" evidence="6">
    <location>
        <begin position="283"/>
        <end position="303"/>
    </location>
</feature>
<reference evidence="8" key="2">
    <citation type="submission" date="2021-04" db="EMBL/GenBank/DDBJ databases">
        <authorList>
            <person name="Gilroy R."/>
        </authorList>
    </citation>
    <scope>NUCLEOTIDE SEQUENCE</scope>
    <source>
        <strain evidence="8">CHK169-2315</strain>
    </source>
</reference>
<comment type="subcellular location">
    <subcellularLocation>
        <location evidence="1">Cell membrane</location>
        <topology evidence="1">Multi-pass membrane protein</topology>
    </subcellularLocation>
</comment>
<feature type="transmembrane region" description="Helical" evidence="6">
    <location>
        <begin position="377"/>
        <end position="395"/>
    </location>
</feature>
<gene>
    <name evidence="8" type="ORF">H9895_05380</name>
</gene>
<comment type="caution">
    <text evidence="8">The sequence shown here is derived from an EMBL/GenBank/DDBJ whole genome shotgun (WGS) entry which is preliminary data.</text>
</comment>
<dbReference type="Pfam" id="PF07690">
    <property type="entry name" value="MFS_1"/>
    <property type="match status" value="1"/>
</dbReference>
<evidence type="ECO:0000256" key="6">
    <source>
        <dbReference type="SAM" id="Phobius"/>
    </source>
</evidence>
<dbReference type="PANTHER" id="PTHR23531:SF2">
    <property type="entry name" value="PERMEASE"/>
    <property type="match status" value="1"/>
</dbReference>
<evidence type="ECO:0000256" key="3">
    <source>
        <dbReference type="ARBA" id="ARBA00022692"/>
    </source>
</evidence>
<dbReference type="PROSITE" id="PS50850">
    <property type="entry name" value="MFS"/>
    <property type="match status" value="1"/>
</dbReference>
<feature type="transmembrane region" description="Helical" evidence="6">
    <location>
        <begin position="113"/>
        <end position="136"/>
    </location>
</feature>
<dbReference type="CDD" id="cd17489">
    <property type="entry name" value="MFS_YfcJ_like"/>
    <property type="match status" value="1"/>
</dbReference>
<feature type="transmembrane region" description="Helical" evidence="6">
    <location>
        <begin position="24"/>
        <end position="50"/>
    </location>
</feature>
<keyword evidence="4 6" id="KW-1133">Transmembrane helix</keyword>
<dbReference type="Gene3D" id="1.20.1250.20">
    <property type="entry name" value="MFS general substrate transporter like domains"/>
    <property type="match status" value="1"/>
</dbReference>
<dbReference type="GO" id="GO:0022857">
    <property type="term" value="F:transmembrane transporter activity"/>
    <property type="evidence" value="ECO:0007669"/>
    <property type="project" value="InterPro"/>
</dbReference>
<evidence type="ECO:0000256" key="5">
    <source>
        <dbReference type="ARBA" id="ARBA00023136"/>
    </source>
</evidence>
<reference evidence="8" key="1">
    <citation type="journal article" date="2021" name="PeerJ">
        <title>Extensive microbial diversity within the chicken gut microbiome revealed by metagenomics and culture.</title>
        <authorList>
            <person name="Gilroy R."/>
            <person name="Ravi A."/>
            <person name="Getino M."/>
            <person name="Pursley I."/>
            <person name="Horton D.L."/>
            <person name="Alikhan N.F."/>
            <person name="Baker D."/>
            <person name="Gharbi K."/>
            <person name="Hall N."/>
            <person name="Watson M."/>
            <person name="Adriaenssens E.M."/>
            <person name="Foster-Nyarko E."/>
            <person name="Jarju S."/>
            <person name="Secka A."/>
            <person name="Antonio M."/>
            <person name="Oren A."/>
            <person name="Chaudhuri R.R."/>
            <person name="La Ragione R."/>
            <person name="Hildebrand F."/>
            <person name="Pallen M.J."/>
        </authorList>
    </citation>
    <scope>NUCLEOTIDE SEQUENCE</scope>
    <source>
        <strain evidence="8">CHK169-2315</strain>
    </source>
</reference>
<sequence length="405" mass="45010">MIYPHYNRSDFLGSEREKLWTKTFIITSLVNFFLMLSMFLLIIIMAGYAIDTYKASTSLAGFVSSIFIFGALIGRLYAGSKMNELGTKRILMVGIIIFLILSIFYFFNINIYLLLIVRVVQGIGVGLATTATGTIVSQIIPPSRTGEGIGYFSSSVVLAQAIGPLIGILLIQYFSYTYVFIFSLTIGIVCFLFAFIIQAPTIEVEETETKRRTFKLSNYLERSSIPIASVMLVIGITYSSILSFISTYAETIHLVQAGTFYFVVYAIVVLLTRPISGKVLDKFGGNAVIYPTIIIFAIGMFFISKATSTSTFLFAAALIGLGYGNFQSSTQAIAIQRAPIERMGLANATYFIFYDFSLGLGPLFLGALIPLVGFRELYFYLIFFIIFGLLLYYIAHGRLDKKSDF</sequence>
<dbReference type="InterPro" id="IPR036259">
    <property type="entry name" value="MFS_trans_sf"/>
</dbReference>
<feature type="transmembrane region" description="Helical" evidence="6">
    <location>
        <begin position="251"/>
        <end position="271"/>
    </location>
</feature>
<keyword evidence="5 6" id="KW-0472">Membrane</keyword>
<keyword evidence="2" id="KW-0813">Transport</keyword>
<evidence type="ECO:0000313" key="9">
    <source>
        <dbReference type="Proteomes" id="UP000823937"/>
    </source>
</evidence>
<dbReference type="AlphaFoldDB" id="A0A9D1TJS4"/>
<evidence type="ECO:0000256" key="4">
    <source>
        <dbReference type="ARBA" id="ARBA00022989"/>
    </source>
</evidence>
<accession>A0A9D1TJS4</accession>
<evidence type="ECO:0000259" key="7">
    <source>
        <dbReference type="PROSITE" id="PS50850"/>
    </source>
</evidence>
<feature type="transmembrane region" description="Helical" evidence="6">
    <location>
        <begin position="56"/>
        <end position="78"/>
    </location>
</feature>
<evidence type="ECO:0000256" key="1">
    <source>
        <dbReference type="ARBA" id="ARBA00004651"/>
    </source>
</evidence>
<feature type="transmembrane region" description="Helical" evidence="6">
    <location>
        <begin position="347"/>
        <end position="371"/>
    </location>
</feature>
<dbReference type="SUPFAM" id="SSF103473">
    <property type="entry name" value="MFS general substrate transporter"/>
    <property type="match status" value="1"/>
</dbReference>
<dbReference type="GO" id="GO:0005886">
    <property type="term" value="C:plasma membrane"/>
    <property type="evidence" value="ECO:0007669"/>
    <property type="project" value="UniProtKB-SubCell"/>
</dbReference>
<dbReference type="PANTHER" id="PTHR23531">
    <property type="entry name" value="QUINOLENE RESISTANCE PROTEIN NORA"/>
    <property type="match status" value="1"/>
</dbReference>
<proteinExistence type="predicted"/>
<feature type="transmembrane region" description="Helical" evidence="6">
    <location>
        <begin position="223"/>
        <end position="245"/>
    </location>
</feature>
<feature type="domain" description="Major facilitator superfamily (MFS) profile" evidence="7">
    <location>
        <begin position="23"/>
        <end position="400"/>
    </location>
</feature>
<protein>
    <submittedName>
        <fullName evidence="8">MFS transporter</fullName>
    </submittedName>
</protein>
<dbReference type="InterPro" id="IPR011701">
    <property type="entry name" value="MFS"/>
</dbReference>